<keyword evidence="1" id="KW-0812">Transmembrane</keyword>
<organism evidence="2 3">
    <name type="scientific">Aristolochia fimbriata</name>
    <name type="common">White veined hardy Dutchman's pipe vine</name>
    <dbReference type="NCBI Taxonomy" id="158543"/>
    <lineage>
        <taxon>Eukaryota</taxon>
        <taxon>Viridiplantae</taxon>
        <taxon>Streptophyta</taxon>
        <taxon>Embryophyta</taxon>
        <taxon>Tracheophyta</taxon>
        <taxon>Spermatophyta</taxon>
        <taxon>Magnoliopsida</taxon>
        <taxon>Magnoliidae</taxon>
        <taxon>Piperales</taxon>
        <taxon>Aristolochiaceae</taxon>
        <taxon>Aristolochia</taxon>
    </lineage>
</organism>
<dbReference type="Proteomes" id="UP000825729">
    <property type="component" value="Unassembled WGS sequence"/>
</dbReference>
<feature type="transmembrane region" description="Helical" evidence="1">
    <location>
        <begin position="186"/>
        <end position="206"/>
    </location>
</feature>
<evidence type="ECO:0000256" key="1">
    <source>
        <dbReference type="SAM" id="Phobius"/>
    </source>
</evidence>
<evidence type="ECO:0000313" key="2">
    <source>
        <dbReference type="EMBL" id="KAG9441456.1"/>
    </source>
</evidence>
<dbReference type="EMBL" id="JAINDJ010000007">
    <property type="protein sequence ID" value="KAG9441456.1"/>
    <property type="molecule type" value="Genomic_DNA"/>
</dbReference>
<keyword evidence="3" id="KW-1185">Reference proteome</keyword>
<gene>
    <name evidence="2" type="ORF">H6P81_017310</name>
</gene>
<protein>
    <submittedName>
        <fullName evidence="2">Uncharacterized protein</fullName>
    </submittedName>
</protein>
<keyword evidence="1" id="KW-0472">Membrane</keyword>
<accession>A0AAV7DZ58</accession>
<dbReference type="AlphaFoldDB" id="A0AAV7DZ58"/>
<keyword evidence="1" id="KW-1133">Transmembrane helix</keyword>
<reference evidence="2 3" key="1">
    <citation type="submission" date="2021-07" db="EMBL/GenBank/DDBJ databases">
        <title>The Aristolochia fimbriata genome: insights into angiosperm evolution, floral development and chemical biosynthesis.</title>
        <authorList>
            <person name="Jiao Y."/>
        </authorList>
    </citation>
    <scope>NUCLEOTIDE SEQUENCE [LARGE SCALE GENOMIC DNA]</scope>
    <source>
        <strain evidence="2">IBCAS-2021</strain>
        <tissue evidence="2">Leaf</tissue>
    </source>
</reference>
<sequence>MGDRSEGRYPFPHLRFPLDSWFLVGAKEEENEFVAPPVAGAVTKAAHEASEETEEVNEIVTVKPTVAALTESEIKEALKEEAEEEKEAEKIMKPPVTDVAGAAAKEGDEKERETEKIIKLPTTTVTEAAKAKEVKIQIIPETELREALPRVNYKEEHPMRRSKKIRGSLLSLSSKKKKKKPILNKNSFDTALMSMLFVFVLLWFTILMTSRLHGRSLNFDEGSKSHSMLQQQWP</sequence>
<comment type="caution">
    <text evidence="2">The sequence shown here is derived from an EMBL/GenBank/DDBJ whole genome shotgun (WGS) entry which is preliminary data.</text>
</comment>
<evidence type="ECO:0000313" key="3">
    <source>
        <dbReference type="Proteomes" id="UP000825729"/>
    </source>
</evidence>
<name>A0AAV7DZ58_ARIFI</name>
<proteinExistence type="predicted"/>